<organism evidence="4 5">
    <name type="scientific">Thelohanellus kitauei</name>
    <name type="common">Myxosporean</name>
    <dbReference type="NCBI Taxonomy" id="669202"/>
    <lineage>
        <taxon>Eukaryota</taxon>
        <taxon>Metazoa</taxon>
        <taxon>Cnidaria</taxon>
        <taxon>Myxozoa</taxon>
        <taxon>Myxosporea</taxon>
        <taxon>Bivalvulida</taxon>
        <taxon>Platysporina</taxon>
        <taxon>Myxobolidae</taxon>
        <taxon>Thelohanellus</taxon>
    </lineage>
</organism>
<dbReference type="OrthoDB" id="408631at2759"/>
<dbReference type="GO" id="GO:0004771">
    <property type="term" value="F:sterol ester esterase activity"/>
    <property type="evidence" value="ECO:0007669"/>
    <property type="project" value="TreeGrafter"/>
</dbReference>
<feature type="domain" description="Alpha/beta hydrolase fold-3" evidence="3">
    <location>
        <begin position="396"/>
        <end position="472"/>
    </location>
</feature>
<accession>A0A0C2IGF9</accession>
<gene>
    <name evidence="4" type="ORF">RF11_10229</name>
</gene>
<dbReference type="GO" id="GO:0004806">
    <property type="term" value="F:triacylglycerol lipase activity"/>
    <property type="evidence" value="ECO:0007669"/>
    <property type="project" value="TreeGrafter"/>
</dbReference>
<dbReference type="GO" id="GO:0008203">
    <property type="term" value="P:cholesterol metabolic process"/>
    <property type="evidence" value="ECO:0007669"/>
    <property type="project" value="InterPro"/>
</dbReference>
<evidence type="ECO:0000259" key="2">
    <source>
        <dbReference type="Pfam" id="PF06350"/>
    </source>
</evidence>
<feature type="domain" description="Alpha/beta hydrolase fold-3" evidence="3">
    <location>
        <begin position="194"/>
        <end position="334"/>
    </location>
</feature>
<dbReference type="GO" id="GO:0005829">
    <property type="term" value="C:cytosol"/>
    <property type="evidence" value="ECO:0007669"/>
    <property type="project" value="TreeGrafter"/>
</dbReference>
<evidence type="ECO:0000313" key="5">
    <source>
        <dbReference type="Proteomes" id="UP000031668"/>
    </source>
</evidence>
<dbReference type="InterPro" id="IPR029058">
    <property type="entry name" value="AB_hydrolase_fold"/>
</dbReference>
<reference evidence="4 5" key="1">
    <citation type="journal article" date="2014" name="Genome Biol. Evol.">
        <title>The genome of the myxosporean Thelohanellus kitauei shows adaptations to nutrient acquisition within its fish host.</title>
        <authorList>
            <person name="Yang Y."/>
            <person name="Xiong J."/>
            <person name="Zhou Z."/>
            <person name="Huo F."/>
            <person name="Miao W."/>
            <person name="Ran C."/>
            <person name="Liu Y."/>
            <person name="Zhang J."/>
            <person name="Feng J."/>
            <person name="Wang M."/>
            <person name="Wang M."/>
            <person name="Wang L."/>
            <person name="Yao B."/>
        </authorList>
    </citation>
    <scope>NUCLEOTIDE SEQUENCE [LARGE SCALE GENOMIC DNA]</scope>
    <source>
        <strain evidence="4">Wuqing</strain>
    </source>
</reference>
<dbReference type="Pfam" id="PF07859">
    <property type="entry name" value="Abhydrolase_3"/>
    <property type="match status" value="2"/>
</dbReference>
<dbReference type="Pfam" id="PF06350">
    <property type="entry name" value="HSL_N"/>
    <property type="match status" value="1"/>
</dbReference>
<dbReference type="GO" id="GO:0019433">
    <property type="term" value="P:triglyceride catabolic process"/>
    <property type="evidence" value="ECO:0007669"/>
    <property type="project" value="TreeGrafter"/>
</dbReference>
<dbReference type="Proteomes" id="UP000031668">
    <property type="component" value="Unassembled WGS sequence"/>
</dbReference>
<proteinExistence type="predicted"/>
<sequence>MNENNPMNGFLTNHISFFPKSDFYGKYFCFQFKRDVSKFLNIFVSSLAAYEGCHEKNSSIFLTTCKLLKQGSYLILNPKKKPKKLKQVYTNPTLDFVKSFLSLSTDVGIDPVSSLTYRNIEFRHSFCLEVSPLEIRNNLNEKIEILSQLTILKDKSDLRIQCHILSCTSFEGQKSFIKPEARNTTENPDCDNLILYYHGGAFITSSTKSSEAYLREWTVQLNCPIVSVDYSLSPEAIFPQAVQECFYVYCWILKNKHNVGWNGKSIIVSGDSAGASLAFSVTQLAIVKEIRIPDGIVCAYPSCCTLITNSPSRMLIHIDPLLSFGFLNVARNAYFGVKRSLPNNSDSGIVEQRKQEDNKELKINSTDEFYRILGINDTMFNFYLKTEVNVSDFDETSIDCFFESLENDSGRDSLASPIFTEDEILQRFPPVRIMVSDMDPLLDEEIEMCKKLSKNKVDVKIDVVEDFPHGFMAFYATSDEVKKAGSLIIARFIEIFQII</sequence>
<keyword evidence="5" id="KW-1185">Reference proteome</keyword>
<dbReference type="AlphaFoldDB" id="A0A0C2IGF9"/>
<feature type="domain" description="Hormone-sensitive lipase N-terminal" evidence="2">
    <location>
        <begin position="14"/>
        <end position="173"/>
    </location>
</feature>
<evidence type="ECO:0000259" key="3">
    <source>
        <dbReference type="Pfam" id="PF07859"/>
    </source>
</evidence>
<name>A0A0C2IGF9_THEKT</name>
<comment type="caution">
    <text evidence="4">The sequence shown here is derived from an EMBL/GenBank/DDBJ whole genome shotgun (WGS) entry which is preliminary data.</text>
</comment>
<protein>
    <submittedName>
        <fullName evidence="4">Hormone-sensitive lipase</fullName>
    </submittedName>
</protein>
<feature type="active site" evidence="1">
    <location>
        <position position="272"/>
    </location>
</feature>
<dbReference type="InterPro" id="IPR013094">
    <property type="entry name" value="AB_hydrolase_3"/>
</dbReference>
<dbReference type="OMA" id="SKCINAY"/>
<dbReference type="SUPFAM" id="SSF53474">
    <property type="entry name" value="alpha/beta-Hydrolases"/>
    <property type="match status" value="1"/>
</dbReference>
<dbReference type="InterPro" id="IPR033140">
    <property type="entry name" value="Lipase_GDXG_put_SER_AS"/>
</dbReference>
<dbReference type="PANTHER" id="PTHR23025:SF3">
    <property type="entry name" value="HORMONE-SENSITIVE LIPASE"/>
    <property type="match status" value="1"/>
</dbReference>
<evidence type="ECO:0000313" key="4">
    <source>
        <dbReference type="EMBL" id="KII64399.1"/>
    </source>
</evidence>
<dbReference type="PANTHER" id="PTHR23025">
    <property type="entry name" value="TRIACYLGLYCEROL LIPASE"/>
    <property type="match status" value="1"/>
</dbReference>
<dbReference type="PROSITE" id="PS01174">
    <property type="entry name" value="LIPASE_GDXG_SER"/>
    <property type="match status" value="1"/>
</dbReference>
<dbReference type="Gene3D" id="3.40.50.1820">
    <property type="entry name" value="alpha/beta hydrolase"/>
    <property type="match status" value="1"/>
</dbReference>
<evidence type="ECO:0000256" key="1">
    <source>
        <dbReference type="PROSITE-ProRule" id="PRU10038"/>
    </source>
</evidence>
<dbReference type="InterPro" id="IPR010468">
    <property type="entry name" value="HSL_N"/>
</dbReference>
<dbReference type="EMBL" id="JWZT01004302">
    <property type="protein sequence ID" value="KII64399.1"/>
    <property type="molecule type" value="Genomic_DNA"/>
</dbReference>